<evidence type="ECO:0000259" key="1">
    <source>
        <dbReference type="SMART" id="SM00866"/>
    </source>
</evidence>
<reference evidence="2" key="1">
    <citation type="submission" date="2019-08" db="EMBL/GenBank/DDBJ databases">
        <authorList>
            <person name="Kucharzyk K."/>
            <person name="Murdoch R.W."/>
            <person name="Higgins S."/>
            <person name="Loffler F."/>
        </authorList>
    </citation>
    <scope>NUCLEOTIDE SEQUENCE</scope>
</reference>
<accession>A0A645EF23</accession>
<sequence length="114" mass="13195">MRILDEKPYSLEHTIIPIALASNITKEILNRSLYDYLQGDLGIVFGDNRQTVRAVKPDDNDKKYLHCSNEDPVLEVSKVMFLERGTPLEYSVVHHRYDMVEMSFINVRREGLLG</sequence>
<protein>
    <submittedName>
        <fullName evidence="2">HTH-type transcriptional regulator GmuR</fullName>
    </submittedName>
</protein>
<proteinExistence type="predicted"/>
<dbReference type="Gene3D" id="3.40.1410.10">
    <property type="entry name" value="Chorismate lyase-like"/>
    <property type="match status" value="1"/>
</dbReference>
<dbReference type="EMBL" id="VSSQ01045992">
    <property type="protein sequence ID" value="MPM99939.1"/>
    <property type="molecule type" value="Genomic_DNA"/>
</dbReference>
<gene>
    <name evidence="2" type="primary">gmuR_6</name>
    <name evidence="2" type="ORF">SDC9_147134</name>
</gene>
<dbReference type="GO" id="GO:0003677">
    <property type="term" value="F:DNA binding"/>
    <property type="evidence" value="ECO:0007669"/>
    <property type="project" value="InterPro"/>
</dbReference>
<dbReference type="AlphaFoldDB" id="A0A645EF23"/>
<feature type="domain" description="UbiC transcription regulator-associated" evidence="1">
    <location>
        <begin position="1"/>
        <end position="101"/>
    </location>
</feature>
<dbReference type="SMART" id="SM00866">
    <property type="entry name" value="UTRA"/>
    <property type="match status" value="1"/>
</dbReference>
<name>A0A645EF23_9ZZZZ</name>
<dbReference type="InterPro" id="IPR050679">
    <property type="entry name" value="Bact_HTH_transcr_reg"/>
</dbReference>
<dbReference type="InterPro" id="IPR028978">
    <property type="entry name" value="Chorismate_lyase_/UTRA_dom_sf"/>
</dbReference>
<dbReference type="PANTHER" id="PTHR44846:SF5">
    <property type="entry name" value="HTH-TYPE TRANSCRIPTIONAL REGULATOR GMUR"/>
    <property type="match status" value="1"/>
</dbReference>
<organism evidence="2">
    <name type="scientific">bioreactor metagenome</name>
    <dbReference type="NCBI Taxonomy" id="1076179"/>
    <lineage>
        <taxon>unclassified sequences</taxon>
        <taxon>metagenomes</taxon>
        <taxon>ecological metagenomes</taxon>
    </lineage>
</organism>
<dbReference type="GO" id="GO:0045892">
    <property type="term" value="P:negative regulation of DNA-templated transcription"/>
    <property type="evidence" value="ECO:0007669"/>
    <property type="project" value="TreeGrafter"/>
</dbReference>
<dbReference type="Pfam" id="PF07702">
    <property type="entry name" value="UTRA"/>
    <property type="match status" value="1"/>
</dbReference>
<comment type="caution">
    <text evidence="2">The sequence shown here is derived from an EMBL/GenBank/DDBJ whole genome shotgun (WGS) entry which is preliminary data.</text>
</comment>
<dbReference type="PANTHER" id="PTHR44846">
    <property type="entry name" value="MANNOSYL-D-GLYCERATE TRANSPORT/METABOLISM SYSTEM REPRESSOR MNGR-RELATED"/>
    <property type="match status" value="1"/>
</dbReference>
<evidence type="ECO:0000313" key="2">
    <source>
        <dbReference type="EMBL" id="MPM99939.1"/>
    </source>
</evidence>
<dbReference type="SUPFAM" id="SSF64288">
    <property type="entry name" value="Chorismate lyase-like"/>
    <property type="match status" value="1"/>
</dbReference>
<dbReference type="InterPro" id="IPR011663">
    <property type="entry name" value="UTRA"/>
</dbReference>